<feature type="domain" description="Yippee" evidence="5">
    <location>
        <begin position="1"/>
        <end position="89"/>
    </location>
</feature>
<evidence type="ECO:0000313" key="7">
    <source>
        <dbReference type="Proteomes" id="UP001498771"/>
    </source>
</evidence>
<feature type="non-terminal residue" evidence="6">
    <location>
        <position position="89"/>
    </location>
</feature>
<dbReference type="GeneID" id="90035707"/>
<sequence>IFSCAKCQTHIAANSAVVSKAFTGRFGRAVLVRDVRNVVLGAPCERMLISGLHSLADISCSGCSAYLGWKYIATNEQSQKYKVGCFILE</sequence>
<evidence type="ECO:0000256" key="2">
    <source>
        <dbReference type="ARBA" id="ARBA00022723"/>
    </source>
</evidence>
<dbReference type="PANTHER" id="PTHR13848">
    <property type="entry name" value="PROTEIN YIPPEE-LIKE CG15309-RELATED"/>
    <property type="match status" value="1"/>
</dbReference>
<dbReference type="RefSeq" id="XP_064770220.1">
    <property type="nucleotide sequence ID" value="XM_064910195.1"/>
</dbReference>
<dbReference type="Pfam" id="PF03226">
    <property type="entry name" value="Yippee-Mis18"/>
    <property type="match status" value="1"/>
</dbReference>
<dbReference type="PROSITE" id="PS51792">
    <property type="entry name" value="YIPPEE"/>
    <property type="match status" value="1"/>
</dbReference>
<keyword evidence="3" id="KW-0862">Zinc</keyword>
<dbReference type="Proteomes" id="UP001498771">
    <property type="component" value="Unassembled WGS sequence"/>
</dbReference>
<comment type="caution">
    <text evidence="6">The sequence shown here is derived from an EMBL/GenBank/DDBJ whole genome shotgun (WGS) entry which is preliminary data.</text>
</comment>
<accession>A0ABR1FBE8</accession>
<feature type="non-terminal residue" evidence="6">
    <location>
        <position position="1"/>
    </location>
</feature>
<evidence type="ECO:0000259" key="5">
    <source>
        <dbReference type="PROSITE" id="PS51792"/>
    </source>
</evidence>
<protein>
    <recommendedName>
        <fullName evidence="4">Protein yippee-like</fullName>
    </recommendedName>
</protein>
<name>A0ABR1FBE8_9ASCO</name>
<gene>
    <name evidence="6" type="ORF">BZA70DRAFT_223629</name>
</gene>
<dbReference type="EMBL" id="JBBJBU010000001">
    <property type="protein sequence ID" value="KAK7207187.1"/>
    <property type="molecule type" value="Genomic_DNA"/>
</dbReference>
<organism evidence="6 7">
    <name type="scientific">Myxozyma melibiosi</name>
    <dbReference type="NCBI Taxonomy" id="54550"/>
    <lineage>
        <taxon>Eukaryota</taxon>
        <taxon>Fungi</taxon>
        <taxon>Dikarya</taxon>
        <taxon>Ascomycota</taxon>
        <taxon>Saccharomycotina</taxon>
        <taxon>Lipomycetes</taxon>
        <taxon>Lipomycetales</taxon>
        <taxon>Lipomycetaceae</taxon>
        <taxon>Myxozyma</taxon>
    </lineage>
</organism>
<evidence type="ECO:0000313" key="6">
    <source>
        <dbReference type="EMBL" id="KAK7207187.1"/>
    </source>
</evidence>
<evidence type="ECO:0000256" key="4">
    <source>
        <dbReference type="RuleBase" id="RU110713"/>
    </source>
</evidence>
<evidence type="ECO:0000256" key="1">
    <source>
        <dbReference type="ARBA" id="ARBA00005613"/>
    </source>
</evidence>
<reference evidence="6 7" key="1">
    <citation type="submission" date="2024-03" db="EMBL/GenBank/DDBJ databases">
        <title>Genome-scale model development and genomic sequencing of the oleaginous clade Lipomyces.</title>
        <authorList>
            <consortium name="Lawrence Berkeley National Laboratory"/>
            <person name="Czajka J.J."/>
            <person name="Han Y."/>
            <person name="Kim J."/>
            <person name="Mondo S.J."/>
            <person name="Hofstad B.A."/>
            <person name="Robles A."/>
            <person name="Haridas S."/>
            <person name="Riley R."/>
            <person name="LaButti K."/>
            <person name="Pangilinan J."/>
            <person name="Andreopoulos W."/>
            <person name="Lipzen A."/>
            <person name="Yan J."/>
            <person name="Wang M."/>
            <person name="Ng V."/>
            <person name="Grigoriev I.V."/>
            <person name="Spatafora J.W."/>
            <person name="Magnuson J.K."/>
            <person name="Baker S.E."/>
            <person name="Pomraning K.R."/>
        </authorList>
    </citation>
    <scope>NUCLEOTIDE SEQUENCE [LARGE SCALE GENOMIC DNA]</scope>
    <source>
        <strain evidence="6 7">Phaff 52-87</strain>
    </source>
</reference>
<keyword evidence="7" id="KW-1185">Reference proteome</keyword>
<dbReference type="InterPro" id="IPR004910">
    <property type="entry name" value="Yippee/Mis18/Cereblon"/>
</dbReference>
<proteinExistence type="inferred from homology"/>
<comment type="similarity">
    <text evidence="1 4">Belongs to the yippee family.</text>
</comment>
<keyword evidence="2" id="KW-0479">Metal-binding</keyword>
<dbReference type="InterPro" id="IPR034751">
    <property type="entry name" value="Yippee"/>
</dbReference>
<dbReference type="InterPro" id="IPR039058">
    <property type="entry name" value="Yippee_fam"/>
</dbReference>
<evidence type="ECO:0000256" key="3">
    <source>
        <dbReference type="ARBA" id="ARBA00022833"/>
    </source>
</evidence>